<name>A0A841FZE0_9ACTN</name>
<evidence type="ECO:0000313" key="2">
    <source>
        <dbReference type="Proteomes" id="UP000548476"/>
    </source>
</evidence>
<dbReference type="RefSeq" id="WP_184790611.1">
    <property type="nucleotide sequence ID" value="NZ_BONT01000053.1"/>
</dbReference>
<gene>
    <name evidence="1" type="ORF">HNR73_005687</name>
</gene>
<accession>A0A841FZE0</accession>
<dbReference type="AlphaFoldDB" id="A0A841FZE0"/>
<dbReference type="EMBL" id="JACHGT010000013">
    <property type="protein sequence ID" value="MBB6037809.1"/>
    <property type="molecule type" value="Genomic_DNA"/>
</dbReference>
<dbReference type="Proteomes" id="UP000548476">
    <property type="component" value="Unassembled WGS sequence"/>
</dbReference>
<protein>
    <submittedName>
        <fullName evidence="1">Uncharacterized protein</fullName>
    </submittedName>
</protein>
<sequence length="132" mass="15108">MLYIVDVRLRQPAGTPPLDAPQQHGVARILQPPLRRYLDREHQLLTERRPRPLLRIRPHPNGVHLMMHIHAPSRAEAEDRAWAIATLAVAEGMLLLDWHISCSRVQPRQTRSWHCPTPDLCPAGHSTVQLID</sequence>
<evidence type="ECO:0000313" key="1">
    <source>
        <dbReference type="EMBL" id="MBB6037809.1"/>
    </source>
</evidence>
<comment type="caution">
    <text evidence="1">The sequence shown here is derived from an EMBL/GenBank/DDBJ whole genome shotgun (WGS) entry which is preliminary data.</text>
</comment>
<organism evidence="1 2">
    <name type="scientific">Phytomonospora endophytica</name>
    <dbReference type="NCBI Taxonomy" id="714109"/>
    <lineage>
        <taxon>Bacteria</taxon>
        <taxon>Bacillati</taxon>
        <taxon>Actinomycetota</taxon>
        <taxon>Actinomycetes</taxon>
        <taxon>Micromonosporales</taxon>
        <taxon>Micromonosporaceae</taxon>
        <taxon>Phytomonospora</taxon>
    </lineage>
</organism>
<keyword evidence="2" id="KW-1185">Reference proteome</keyword>
<proteinExistence type="predicted"/>
<reference evidence="1 2" key="1">
    <citation type="submission" date="2020-08" db="EMBL/GenBank/DDBJ databases">
        <title>Genomic Encyclopedia of Type Strains, Phase IV (KMG-IV): sequencing the most valuable type-strain genomes for metagenomic binning, comparative biology and taxonomic classification.</title>
        <authorList>
            <person name="Goeker M."/>
        </authorList>
    </citation>
    <scope>NUCLEOTIDE SEQUENCE [LARGE SCALE GENOMIC DNA]</scope>
    <source>
        <strain evidence="1 2">YIM 65646</strain>
    </source>
</reference>